<sequence>MKGKSICFCIRGRNRKSKENNDEEEDSKKLSHAKPSPTPGDDGASGNVHGGNAIAGNDTGVAAAVVTAAHLSVMSVNEGQDGSGHGHGHGHGGESGGPCDG</sequence>
<dbReference type="AlphaFoldDB" id="A0AAN9I0T6"/>
<organism evidence="2 3">
    <name type="scientific">Crotalaria pallida</name>
    <name type="common">Smooth rattlebox</name>
    <name type="synonym">Crotalaria striata</name>
    <dbReference type="NCBI Taxonomy" id="3830"/>
    <lineage>
        <taxon>Eukaryota</taxon>
        <taxon>Viridiplantae</taxon>
        <taxon>Streptophyta</taxon>
        <taxon>Embryophyta</taxon>
        <taxon>Tracheophyta</taxon>
        <taxon>Spermatophyta</taxon>
        <taxon>Magnoliopsida</taxon>
        <taxon>eudicotyledons</taxon>
        <taxon>Gunneridae</taxon>
        <taxon>Pentapetalae</taxon>
        <taxon>rosids</taxon>
        <taxon>fabids</taxon>
        <taxon>Fabales</taxon>
        <taxon>Fabaceae</taxon>
        <taxon>Papilionoideae</taxon>
        <taxon>50 kb inversion clade</taxon>
        <taxon>genistoids sensu lato</taxon>
        <taxon>core genistoids</taxon>
        <taxon>Crotalarieae</taxon>
        <taxon>Crotalaria</taxon>
    </lineage>
</organism>
<dbReference type="Proteomes" id="UP001372338">
    <property type="component" value="Unassembled WGS sequence"/>
</dbReference>
<evidence type="ECO:0000256" key="1">
    <source>
        <dbReference type="SAM" id="MobiDB-lite"/>
    </source>
</evidence>
<comment type="caution">
    <text evidence="2">The sequence shown here is derived from an EMBL/GenBank/DDBJ whole genome shotgun (WGS) entry which is preliminary data.</text>
</comment>
<name>A0AAN9I0T6_CROPI</name>
<keyword evidence="3" id="KW-1185">Reference proteome</keyword>
<protein>
    <submittedName>
        <fullName evidence="2">Uncharacterized protein</fullName>
    </submittedName>
</protein>
<evidence type="ECO:0000313" key="2">
    <source>
        <dbReference type="EMBL" id="KAK7261517.1"/>
    </source>
</evidence>
<evidence type="ECO:0000313" key="3">
    <source>
        <dbReference type="Proteomes" id="UP001372338"/>
    </source>
</evidence>
<feature type="region of interest" description="Disordered" evidence="1">
    <location>
        <begin position="75"/>
        <end position="101"/>
    </location>
</feature>
<reference evidence="2 3" key="1">
    <citation type="submission" date="2024-01" db="EMBL/GenBank/DDBJ databases">
        <title>The genomes of 5 underutilized Papilionoideae crops provide insights into root nodulation and disease resistanc.</title>
        <authorList>
            <person name="Yuan L."/>
        </authorList>
    </citation>
    <scope>NUCLEOTIDE SEQUENCE [LARGE SCALE GENOMIC DNA]</scope>
    <source>
        <strain evidence="2">ZHUSHIDOU_FW_LH</strain>
        <tissue evidence="2">Leaf</tissue>
    </source>
</reference>
<feature type="region of interest" description="Disordered" evidence="1">
    <location>
        <begin position="1"/>
        <end position="56"/>
    </location>
</feature>
<gene>
    <name evidence="2" type="ORF">RIF29_27831</name>
</gene>
<proteinExistence type="predicted"/>
<dbReference type="EMBL" id="JAYWIO010000005">
    <property type="protein sequence ID" value="KAK7261517.1"/>
    <property type="molecule type" value="Genomic_DNA"/>
</dbReference>
<accession>A0AAN9I0T6</accession>